<dbReference type="AlphaFoldDB" id="A0A420HY53"/>
<dbReference type="PANTHER" id="PTHR40462">
    <property type="entry name" value="CHROMOSOME 1, WHOLE GENOME SHOTGUN SEQUENCE"/>
    <property type="match status" value="1"/>
</dbReference>
<feature type="region of interest" description="Disordered" evidence="1">
    <location>
        <begin position="1"/>
        <end position="65"/>
    </location>
</feature>
<feature type="compositionally biased region" description="Basic and acidic residues" evidence="1">
    <location>
        <begin position="17"/>
        <end position="29"/>
    </location>
</feature>
<name>A0A420HY53_9PEZI</name>
<proteinExistence type="predicted"/>
<accession>A0A420HY53</accession>
<comment type="caution">
    <text evidence="2">The sequence shown here is derived from an EMBL/GenBank/DDBJ whole genome shotgun (WGS) entry which is preliminary data.</text>
</comment>
<gene>
    <name evidence="2" type="ORF">GcM3_148016</name>
</gene>
<keyword evidence="3" id="KW-1185">Reference proteome</keyword>
<protein>
    <submittedName>
        <fullName evidence="2">Uncharacterized protein</fullName>
    </submittedName>
</protein>
<dbReference type="EMBL" id="MCBQ01014846">
    <property type="protein sequence ID" value="RKF62336.1"/>
    <property type="molecule type" value="Genomic_DNA"/>
</dbReference>
<evidence type="ECO:0000313" key="2">
    <source>
        <dbReference type="EMBL" id="RKF62336.1"/>
    </source>
</evidence>
<evidence type="ECO:0000256" key="1">
    <source>
        <dbReference type="SAM" id="MobiDB-lite"/>
    </source>
</evidence>
<dbReference type="PANTHER" id="PTHR40462:SF1">
    <property type="entry name" value="EXPRESSED PROTEIN"/>
    <property type="match status" value="1"/>
</dbReference>
<dbReference type="Proteomes" id="UP000283383">
    <property type="component" value="Unassembled WGS sequence"/>
</dbReference>
<sequence length="122" mass="13232">MDFVRKLAAGNNGDSNASHDSHTHTHDPTAAEQGGNNGGFMDRMSNKFNSAAGGGRQSEKDEDFLDKGVDFVQEKFLGKGKQDNESAIEQAKDEKISDAIRKGYKSVSGKEVPIKDKPTRFG</sequence>
<reference evidence="2 3" key="1">
    <citation type="journal article" date="2018" name="BMC Genomics">
        <title>Comparative genome analyses reveal sequence features reflecting distinct modes of host-adaptation between dicot and monocot powdery mildew.</title>
        <authorList>
            <person name="Wu Y."/>
            <person name="Ma X."/>
            <person name="Pan Z."/>
            <person name="Kale S.D."/>
            <person name="Song Y."/>
            <person name="King H."/>
            <person name="Zhang Q."/>
            <person name="Presley C."/>
            <person name="Deng X."/>
            <person name="Wei C.I."/>
            <person name="Xiao S."/>
        </authorList>
    </citation>
    <scope>NUCLEOTIDE SEQUENCE [LARGE SCALE GENOMIC DNA]</scope>
    <source>
        <strain evidence="2">UMSG3</strain>
    </source>
</reference>
<organism evidence="2 3">
    <name type="scientific">Golovinomyces cichoracearum</name>
    <dbReference type="NCBI Taxonomy" id="62708"/>
    <lineage>
        <taxon>Eukaryota</taxon>
        <taxon>Fungi</taxon>
        <taxon>Dikarya</taxon>
        <taxon>Ascomycota</taxon>
        <taxon>Pezizomycotina</taxon>
        <taxon>Leotiomycetes</taxon>
        <taxon>Erysiphales</taxon>
        <taxon>Erysiphaceae</taxon>
        <taxon>Golovinomyces</taxon>
    </lineage>
</organism>
<evidence type="ECO:0000313" key="3">
    <source>
        <dbReference type="Proteomes" id="UP000283383"/>
    </source>
</evidence>